<protein>
    <submittedName>
        <fullName evidence="1">Uncharacterized protein</fullName>
    </submittedName>
</protein>
<dbReference type="OrthoDB" id="10266451at2759"/>
<gene>
    <name evidence="1" type="ORF">PXEA_LOCUS11412</name>
</gene>
<dbReference type="InterPro" id="IPR038499">
    <property type="entry name" value="BRO1_sf"/>
</dbReference>
<evidence type="ECO:0000313" key="1">
    <source>
        <dbReference type="EMBL" id="VEL17972.1"/>
    </source>
</evidence>
<name>A0A3S5CFY5_9PLAT</name>
<keyword evidence="2" id="KW-1185">Reference proteome</keyword>
<sequence length="102" mass="11537">MDLSSRLPMLTLPLKETLEEPDVKPMKQSACSPSIDYTGLSLLKRYYSQLQLLKGRKELFHSDVNTTSEEISYEESATMYNVAALHTILAARETRKTADVRA</sequence>
<dbReference type="Proteomes" id="UP000784294">
    <property type="component" value="Unassembled WGS sequence"/>
</dbReference>
<dbReference type="Gene3D" id="1.25.40.280">
    <property type="entry name" value="alix/aip1 like domains"/>
    <property type="match status" value="1"/>
</dbReference>
<dbReference type="AlphaFoldDB" id="A0A3S5CFY5"/>
<reference evidence="1" key="1">
    <citation type="submission" date="2018-11" db="EMBL/GenBank/DDBJ databases">
        <authorList>
            <consortium name="Pathogen Informatics"/>
        </authorList>
    </citation>
    <scope>NUCLEOTIDE SEQUENCE</scope>
</reference>
<organism evidence="1 2">
    <name type="scientific">Protopolystoma xenopodis</name>
    <dbReference type="NCBI Taxonomy" id="117903"/>
    <lineage>
        <taxon>Eukaryota</taxon>
        <taxon>Metazoa</taxon>
        <taxon>Spiralia</taxon>
        <taxon>Lophotrochozoa</taxon>
        <taxon>Platyhelminthes</taxon>
        <taxon>Monogenea</taxon>
        <taxon>Polyopisthocotylea</taxon>
        <taxon>Polystomatidea</taxon>
        <taxon>Polystomatidae</taxon>
        <taxon>Protopolystoma</taxon>
    </lineage>
</organism>
<comment type="caution">
    <text evidence="1">The sequence shown here is derived from an EMBL/GenBank/DDBJ whole genome shotgun (WGS) entry which is preliminary data.</text>
</comment>
<evidence type="ECO:0000313" key="2">
    <source>
        <dbReference type="Proteomes" id="UP000784294"/>
    </source>
</evidence>
<dbReference type="EMBL" id="CAAALY010035071">
    <property type="protein sequence ID" value="VEL17972.1"/>
    <property type="molecule type" value="Genomic_DNA"/>
</dbReference>
<proteinExistence type="predicted"/>
<accession>A0A3S5CFY5</accession>